<gene>
    <name evidence="2" type="ORF">RGQ15_18945</name>
</gene>
<proteinExistence type="predicted"/>
<feature type="region of interest" description="Disordered" evidence="1">
    <location>
        <begin position="15"/>
        <end position="45"/>
    </location>
</feature>
<feature type="compositionally biased region" description="Polar residues" evidence="1">
    <location>
        <begin position="26"/>
        <end position="45"/>
    </location>
</feature>
<comment type="caution">
    <text evidence="2">The sequence shown here is derived from an EMBL/GenBank/DDBJ whole genome shotgun (WGS) entry which is preliminary data.</text>
</comment>
<evidence type="ECO:0000313" key="2">
    <source>
        <dbReference type="EMBL" id="MDS9469648.1"/>
    </source>
</evidence>
<keyword evidence="3" id="KW-1185">Reference proteome</keyword>
<reference evidence="3" key="1">
    <citation type="submission" date="2023-07" db="EMBL/GenBank/DDBJ databases">
        <title>Paracoccus sp. MBLB3053 whole genome sequence.</title>
        <authorList>
            <person name="Hwang C.Y."/>
            <person name="Cho E.-S."/>
            <person name="Seo M.-J."/>
        </authorList>
    </citation>
    <scope>NUCLEOTIDE SEQUENCE [LARGE SCALE GENOMIC DNA]</scope>
    <source>
        <strain evidence="3">MBLB3053</strain>
    </source>
</reference>
<evidence type="ECO:0000256" key="1">
    <source>
        <dbReference type="SAM" id="MobiDB-lite"/>
    </source>
</evidence>
<protein>
    <recommendedName>
        <fullName evidence="4">Single-stranded DNA-binding protein</fullName>
    </recommendedName>
</protein>
<organism evidence="2 3">
    <name type="scientific">Paracoccus aurantius</name>
    <dbReference type="NCBI Taxonomy" id="3073814"/>
    <lineage>
        <taxon>Bacteria</taxon>
        <taxon>Pseudomonadati</taxon>
        <taxon>Pseudomonadota</taxon>
        <taxon>Alphaproteobacteria</taxon>
        <taxon>Rhodobacterales</taxon>
        <taxon>Paracoccaceae</taxon>
        <taxon>Paracoccus</taxon>
    </lineage>
</organism>
<evidence type="ECO:0008006" key="4">
    <source>
        <dbReference type="Google" id="ProtNLM"/>
    </source>
</evidence>
<accession>A0ABU2HX70</accession>
<dbReference type="EMBL" id="JAVQLW010000004">
    <property type="protein sequence ID" value="MDS9469648.1"/>
    <property type="molecule type" value="Genomic_DNA"/>
</dbReference>
<sequence length="45" mass="4568">MKTSRIGKILLTGRVPMADATGEGTGANQLSSAKPETSLANALPL</sequence>
<evidence type="ECO:0000313" key="3">
    <source>
        <dbReference type="Proteomes" id="UP001269144"/>
    </source>
</evidence>
<name>A0ABU2HX70_9RHOB</name>
<dbReference type="RefSeq" id="WP_311162339.1">
    <property type="nucleotide sequence ID" value="NZ_JAVQLW010000004.1"/>
</dbReference>
<dbReference type="Proteomes" id="UP001269144">
    <property type="component" value="Unassembled WGS sequence"/>
</dbReference>